<keyword evidence="3" id="KW-1185">Reference proteome</keyword>
<dbReference type="PANTHER" id="PTHR35393:SF1">
    <property type="entry name" value="SNOAL-LIKE DOMAIN-CONTAINING PROTEIN"/>
    <property type="match status" value="1"/>
</dbReference>
<gene>
    <name evidence="2" type="ORF">OH76DRAFT_1357307</name>
</gene>
<accession>A0A371CZR9</accession>
<dbReference type="AlphaFoldDB" id="A0A371CZR9"/>
<evidence type="ECO:0000259" key="1">
    <source>
        <dbReference type="Pfam" id="PF24840"/>
    </source>
</evidence>
<proteinExistence type="predicted"/>
<dbReference type="Proteomes" id="UP000256964">
    <property type="component" value="Unassembled WGS sequence"/>
</dbReference>
<dbReference type="STRING" id="139420.A0A371CZR9"/>
<name>A0A371CZR9_9APHY</name>
<evidence type="ECO:0000313" key="2">
    <source>
        <dbReference type="EMBL" id="RDX45790.1"/>
    </source>
</evidence>
<evidence type="ECO:0000313" key="3">
    <source>
        <dbReference type="Proteomes" id="UP000256964"/>
    </source>
</evidence>
<feature type="domain" description="SigF-like NTF2-like" evidence="1">
    <location>
        <begin position="1"/>
        <end position="177"/>
    </location>
</feature>
<dbReference type="OrthoDB" id="2344312at2759"/>
<protein>
    <recommendedName>
        <fullName evidence="1">SigF-like NTF2-like domain-containing protein</fullName>
    </recommendedName>
</protein>
<sequence length="222" mass="24903">MEDPANEITINVITLLTAAVNPEIQKAAVLKYYARDMMFRHPLCIVPSAPNSRDAMLSILQWYRILSPMIKGDVSSVTYDAEKQIIFLDVTQNFHIRWSPLNPAPARLIIRLKLRLTPSPSDRSKTVYLIEEQEDFYHPDDIAALLVPPLIPVVRLALRAATFACKVNARFFGALGYWTVRDGEGGQGVALRPEGEPLPPVGENEEIELQLAIGVRKDKKND</sequence>
<organism evidence="2 3">
    <name type="scientific">Lentinus brumalis</name>
    <dbReference type="NCBI Taxonomy" id="2498619"/>
    <lineage>
        <taxon>Eukaryota</taxon>
        <taxon>Fungi</taxon>
        <taxon>Dikarya</taxon>
        <taxon>Basidiomycota</taxon>
        <taxon>Agaricomycotina</taxon>
        <taxon>Agaricomycetes</taxon>
        <taxon>Polyporales</taxon>
        <taxon>Polyporaceae</taxon>
        <taxon>Lentinus</taxon>
    </lineage>
</organism>
<dbReference type="EMBL" id="KZ857434">
    <property type="protein sequence ID" value="RDX45790.1"/>
    <property type="molecule type" value="Genomic_DNA"/>
</dbReference>
<dbReference type="PANTHER" id="PTHR35393">
    <property type="entry name" value="CHROMOSOME 1, WHOLE GENOME SHOTGUN SEQUENCE"/>
    <property type="match status" value="1"/>
</dbReference>
<dbReference type="Pfam" id="PF24840">
    <property type="entry name" value="NTF2_SigF"/>
    <property type="match status" value="1"/>
</dbReference>
<reference evidence="2 3" key="1">
    <citation type="journal article" date="2018" name="Biotechnol. Biofuels">
        <title>Integrative visual omics of the white-rot fungus Polyporus brumalis exposes the biotechnological potential of its oxidative enzymes for delignifying raw plant biomass.</title>
        <authorList>
            <person name="Miyauchi S."/>
            <person name="Rancon A."/>
            <person name="Drula E."/>
            <person name="Hage H."/>
            <person name="Chaduli D."/>
            <person name="Favel A."/>
            <person name="Grisel S."/>
            <person name="Henrissat B."/>
            <person name="Herpoel-Gimbert I."/>
            <person name="Ruiz-Duenas F.J."/>
            <person name="Chevret D."/>
            <person name="Hainaut M."/>
            <person name="Lin J."/>
            <person name="Wang M."/>
            <person name="Pangilinan J."/>
            <person name="Lipzen A."/>
            <person name="Lesage-Meessen L."/>
            <person name="Navarro D."/>
            <person name="Riley R."/>
            <person name="Grigoriev I.V."/>
            <person name="Zhou S."/>
            <person name="Raouche S."/>
            <person name="Rosso M.N."/>
        </authorList>
    </citation>
    <scope>NUCLEOTIDE SEQUENCE [LARGE SCALE GENOMIC DNA]</scope>
    <source>
        <strain evidence="2 3">BRFM 1820</strain>
    </source>
</reference>
<dbReference type="InterPro" id="IPR057514">
    <property type="entry name" value="NTF2_SigF"/>
</dbReference>